<dbReference type="InterPro" id="IPR027482">
    <property type="entry name" value="Sec1-like_dom2"/>
</dbReference>
<dbReference type="Gene3D" id="3.40.50.2060">
    <property type="match status" value="1"/>
</dbReference>
<dbReference type="Gene3D" id="3.90.830.10">
    <property type="entry name" value="Syntaxin Binding Protein 1, Chain A, domain 2"/>
    <property type="match status" value="1"/>
</dbReference>
<dbReference type="GO" id="GO:0016192">
    <property type="term" value="P:vesicle-mediated transport"/>
    <property type="evidence" value="ECO:0007669"/>
    <property type="project" value="InterPro"/>
</dbReference>
<dbReference type="InterPro" id="IPR043127">
    <property type="entry name" value="Sec-1-like_dom3a"/>
</dbReference>
<proteinExistence type="inferred from homology"/>
<comment type="caution">
    <text evidence="2">The sequence shown here is derived from an EMBL/GenBank/DDBJ whole genome shotgun (WGS) entry which is preliminary data.</text>
</comment>
<dbReference type="EMBL" id="JAEUBF010000320">
    <property type="protein sequence ID" value="KAH3679364.1"/>
    <property type="molecule type" value="Genomic_DNA"/>
</dbReference>
<gene>
    <name evidence="2" type="ORF">WICMUC_001045</name>
</gene>
<reference evidence="2" key="1">
    <citation type="journal article" date="2021" name="Open Biol.">
        <title>Shared evolutionary footprints suggest mitochondrial oxidative damage underlies multiple complex I losses in fungi.</title>
        <authorList>
            <person name="Schikora-Tamarit M.A."/>
            <person name="Marcet-Houben M."/>
            <person name="Nosek J."/>
            <person name="Gabaldon T."/>
        </authorList>
    </citation>
    <scope>NUCLEOTIDE SEQUENCE</scope>
    <source>
        <strain evidence="2">CBS6341</strain>
    </source>
</reference>
<dbReference type="Proteomes" id="UP000769528">
    <property type="component" value="Unassembled WGS sequence"/>
</dbReference>
<dbReference type="OrthoDB" id="10262287at2759"/>
<dbReference type="InterPro" id="IPR043154">
    <property type="entry name" value="Sec-1-like_dom1"/>
</dbReference>
<comment type="similarity">
    <text evidence="1">Belongs to the STXBP/unc-18/SEC1 family.</text>
</comment>
<dbReference type="InterPro" id="IPR001619">
    <property type="entry name" value="Sec1-like"/>
</dbReference>
<accession>A0A9P8PY41</accession>
<keyword evidence="3" id="KW-1185">Reference proteome</keyword>
<reference evidence="2" key="2">
    <citation type="submission" date="2021-01" db="EMBL/GenBank/DDBJ databases">
        <authorList>
            <person name="Schikora-Tamarit M.A."/>
        </authorList>
    </citation>
    <scope>NUCLEOTIDE SEQUENCE</scope>
    <source>
        <strain evidence="2">CBS6341</strain>
    </source>
</reference>
<dbReference type="InterPro" id="IPR036045">
    <property type="entry name" value="Sec1-like_sf"/>
</dbReference>
<organism evidence="2 3">
    <name type="scientific">Wickerhamomyces mucosus</name>
    <dbReference type="NCBI Taxonomy" id="1378264"/>
    <lineage>
        <taxon>Eukaryota</taxon>
        <taxon>Fungi</taxon>
        <taxon>Dikarya</taxon>
        <taxon>Ascomycota</taxon>
        <taxon>Saccharomycotina</taxon>
        <taxon>Saccharomycetes</taxon>
        <taxon>Phaffomycetales</taxon>
        <taxon>Wickerhamomycetaceae</taxon>
        <taxon>Wickerhamomyces</taxon>
    </lineage>
</organism>
<dbReference type="Gene3D" id="3.40.50.1910">
    <property type="match status" value="1"/>
</dbReference>
<dbReference type="SUPFAM" id="SSF56815">
    <property type="entry name" value="Sec1/munc18-like (SM) proteins"/>
    <property type="match status" value="1"/>
</dbReference>
<evidence type="ECO:0000313" key="3">
    <source>
        <dbReference type="Proteomes" id="UP000769528"/>
    </source>
</evidence>
<protein>
    <submittedName>
        <fullName evidence="2">Uncharacterized protein</fullName>
    </submittedName>
</protein>
<evidence type="ECO:0000313" key="2">
    <source>
        <dbReference type="EMBL" id="KAH3679364.1"/>
    </source>
</evidence>
<dbReference type="AlphaFoldDB" id="A0A9P8PY41"/>
<sequence>MNSLDELLSFFSSNEKTLIIDKSLTSSINYLIPFSRLKQLTNISQVYWFDDKLNRIEGEIVFLIDSKLQNVEILENRLREIENNDIQIILTNEFFKTFQYQLELKGIYLEYLKWDFFINDEIIQNFYHLNKKLNLIEIYNGDSIINLSNIENLLQKFISKFPNYNPTQFYYQNSGNCIKFYQSFKSNQFNLKGLETSGLKTNLIILERNYNFPILIKDDNNSKFINIIQEYQSLEINKIEDFYFNDELFPKLKFMDFEQVCLYLNSEAKTLQSRYTELKNSKTSIDNNNNENNNTSNLNEIVVELNRLENFKKLLIKYTNLCEILIKNLGINDPYSQFNKYLSILQNPSQENLLELIKYDDIDINYIIRSLLITGLSDSIKSSLIDKYGINYLFKLQSLLNVKNCIPIKPYNSNINDIQDIKKILNSIRSNIPLDNFNIDRPNRLNIGKSKEKNILLMIGGITYNELNLIEDWKKENDIEIVIISDGIINHRSIL</sequence>
<dbReference type="Pfam" id="PF00995">
    <property type="entry name" value="Sec1"/>
    <property type="match status" value="1"/>
</dbReference>
<evidence type="ECO:0000256" key="1">
    <source>
        <dbReference type="ARBA" id="ARBA00009884"/>
    </source>
</evidence>
<name>A0A9P8PY41_9ASCO</name>